<organism evidence="1 2">
    <name type="scientific">Sphaerosporella brunnea</name>
    <dbReference type="NCBI Taxonomy" id="1250544"/>
    <lineage>
        <taxon>Eukaryota</taxon>
        <taxon>Fungi</taxon>
        <taxon>Dikarya</taxon>
        <taxon>Ascomycota</taxon>
        <taxon>Pezizomycotina</taxon>
        <taxon>Pezizomycetes</taxon>
        <taxon>Pezizales</taxon>
        <taxon>Pyronemataceae</taxon>
        <taxon>Sphaerosporella</taxon>
    </lineage>
</organism>
<dbReference type="Proteomes" id="UP000326924">
    <property type="component" value="Unassembled WGS sequence"/>
</dbReference>
<name>A0A5J5F4T3_9PEZI</name>
<keyword evidence="2" id="KW-1185">Reference proteome</keyword>
<sequence>MIVNSTVGTVQQSYVEGAGEDVDGTSSDDSLFESDEILPTVEIPDLDAEFQSSFALFDDSRKWRLRSKRLVEDILFEAYCAAEPGDKSFPYDLVRNWTIDLSNEGMKNWFDTDEWEEICSSVPALPNPTAEFGRSLARFHKVKTTADLRKVLNTTSNLPSGTDYDQVRHFDLEWADNAIRQFLPLFEAAGSPLRQSHLEGWYTTHIWSLVLDKCLLSLPYTTLERTEAACRATALRKNRMRTDSTTRMRSGPHLDGIIRSVEDDSHEYGGMEVIKTFHGSTTSRKWLNDNLKLIKALRDMFDRQHELVEHDTSVVKQLQVVGEKHFNMFPLKSSA</sequence>
<dbReference type="AlphaFoldDB" id="A0A5J5F4T3"/>
<evidence type="ECO:0000313" key="2">
    <source>
        <dbReference type="Proteomes" id="UP000326924"/>
    </source>
</evidence>
<proteinExistence type="predicted"/>
<protein>
    <submittedName>
        <fullName evidence="1">Uncharacterized protein</fullName>
    </submittedName>
</protein>
<dbReference type="InParanoid" id="A0A5J5F4T3"/>
<dbReference type="OrthoDB" id="5399363at2759"/>
<reference evidence="1 2" key="1">
    <citation type="submission" date="2019-09" db="EMBL/GenBank/DDBJ databases">
        <title>Draft genome of the ectomycorrhizal ascomycete Sphaerosporella brunnea.</title>
        <authorList>
            <consortium name="DOE Joint Genome Institute"/>
            <person name="Benucci G.M."/>
            <person name="Marozzi G."/>
            <person name="Antonielli L."/>
            <person name="Sanchez S."/>
            <person name="Marco P."/>
            <person name="Wang X."/>
            <person name="Falini L.B."/>
            <person name="Barry K."/>
            <person name="Haridas S."/>
            <person name="Lipzen A."/>
            <person name="Labutti K."/>
            <person name="Grigoriev I.V."/>
            <person name="Murat C."/>
            <person name="Martin F."/>
            <person name="Albertini E."/>
            <person name="Donnini D."/>
            <person name="Bonito G."/>
        </authorList>
    </citation>
    <scope>NUCLEOTIDE SEQUENCE [LARGE SCALE GENOMIC DNA]</scope>
    <source>
        <strain evidence="1 2">Sb_GMNB300</strain>
    </source>
</reference>
<dbReference type="EMBL" id="VXIS01000035">
    <property type="protein sequence ID" value="KAA8911501.1"/>
    <property type="molecule type" value="Genomic_DNA"/>
</dbReference>
<accession>A0A5J5F4T3</accession>
<evidence type="ECO:0000313" key="1">
    <source>
        <dbReference type="EMBL" id="KAA8911501.1"/>
    </source>
</evidence>
<gene>
    <name evidence="1" type="ORF">FN846DRAFT_428003</name>
</gene>
<comment type="caution">
    <text evidence="1">The sequence shown here is derived from an EMBL/GenBank/DDBJ whole genome shotgun (WGS) entry which is preliminary data.</text>
</comment>